<name>A0A917AAD8_9RHOB</name>
<gene>
    <name evidence="2" type="ORF">GCM10011360_26440</name>
</gene>
<feature type="compositionally biased region" description="Basic and acidic residues" evidence="1">
    <location>
        <begin position="29"/>
        <end position="53"/>
    </location>
</feature>
<comment type="caution">
    <text evidence="2">The sequence shown here is derived from an EMBL/GenBank/DDBJ whole genome shotgun (WGS) entry which is preliminary data.</text>
</comment>
<protein>
    <submittedName>
        <fullName evidence="2">Uncharacterized protein</fullName>
    </submittedName>
</protein>
<organism evidence="2 3">
    <name type="scientific">Primorskyibacter flagellatus</name>
    <dbReference type="NCBI Taxonomy" id="1387277"/>
    <lineage>
        <taxon>Bacteria</taxon>
        <taxon>Pseudomonadati</taxon>
        <taxon>Pseudomonadota</taxon>
        <taxon>Alphaproteobacteria</taxon>
        <taxon>Rhodobacterales</taxon>
        <taxon>Roseobacteraceae</taxon>
        <taxon>Primorskyibacter</taxon>
    </lineage>
</organism>
<keyword evidence="3" id="KW-1185">Reference proteome</keyword>
<dbReference type="EMBL" id="BMFJ01000001">
    <property type="protein sequence ID" value="GGE37356.1"/>
    <property type="molecule type" value="Genomic_DNA"/>
</dbReference>
<accession>A0A917AAD8</accession>
<reference evidence="3" key="1">
    <citation type="journal article" date="2019" name="Int. J. Syst. Evol. Microbiol.">
        <title>The Global Catalogue of Microorganisms (GCM) 10K type strain sequencing project: providing services to taxonomists for standard genome sequencing and annotation.</title>
        <authorList>
            <consortium name="The Broad Institute Genomics Platform"/>
            <consortium name="The Broad Institute Genome Sequencing Center for Infectious Disease"/>
            <person name="Wu L."/>
            <person name="Ma J."/>
        </authorList>
    </citation>
    <scope>NUCLEOTIDE SEQUENCE [LARGE SCALE GENOMIC DNA]</scope>
    <source>
        <strain evidence="3">CGMCC 1.12664</strain>
    </source>
</reference>
<evidence type="ECO:0000313" key="3">
    <source>
        <dbReference type="Proteomes" id="UP000612855"/>
    </source>
</evidence>
<sequence length="53" mass="5883">MWAFPDAHALAINELTAEQQQDRPAPARPVKERTKAKATGEDALNRALERVQA</sequence>
<dbReference type="RefSeq" id="WP_188478133.1">
    <property type="nucleotide sequence ID" value="NZ_BMFJ01000001.1"/>
</dbReference>
<dbReference type="Proteomes" id="UP000612855">
    <property type="component" value="Unassembled WGS sequence"/>
</dbReference>
<evidence type="ECO:0000256" key="1">
    <source>
        <dbReference type="SAM" id="MobiDB-lite"/>
    </source>
</evidence>
<feature type="region of interest" description="Disordered" evidence="1">
    <location>
        <begin position="14"/>
        <end position="53"/>
    </location>
</feature>
<evidence type="ECO:0000313" key="2">
    <source>
        <dbReference type="EMBL" id="GGE37356.1"/>
    </source>
</evidence>
<dbReference type="AlphaFoldDB" id="A0A917AAD8"/>
<proteinExistence type="predicted"/>